<name>A0ABY7VXG4_9BACT</name>
<protein>
    <submittedName>
        <fullName evidence="3">Type II secretion system protein</fullName>
    </submittedName>
</protein>
<dbReference type="PANTHER" id="PTHR30093">
    <property type="entry name" value="GENERAL SECRETION PATHWAY PROTEIN G"/>
    <property type="match status" value="1"/>
</dbReference>
<accession>A0ABY7VXG4</accession>
<dbReference type="InterPro" id="IPR012902">
    <property type="entry name" value="N_methyl_site"/>
</dbReference>
<dbReference type="InterPro" id="IPR000983">
    <property type="entry name" value="Bac_GSPG_pilin"/>
</dbReference>
<dbReference type="EMBL" id="CP117811">
    <property type="protein sequence ID" value="WDE97419.1"/>
    <property type="molecule type" value="Genomic_DNA"/>
</dbReference>
<dbReference type="SUPFAM" id="SSF54523">
    <property type="entry name" value="Pili subunits"/>
    <property type="match status" value="1"/>
</dbReference>
<evidence type="ECO:0000313" key="4">
    <source>
        <dbReference type="Proteomes" id="UP001214250"/>
    </source>
</evidence>
<keyword evidence="4" id="KW-1185">Reference proteome</keyword>
<reference evidence="3 4" key="1">
    <citation type="submission" date="2023-02" db="EMBL/GenBank/DDBJ databases">
        <title>Genome sequence of Lentisphaera profundi SAORIC-696.</title>
        <authorList>
            <person name="Kim e."/>
            <person name="Cho J.-C."/>
            <person name="Choi A."/>
            <person name="Kang I."/>
        </authorList>
    </citation>
    <scope>NUCLEOTIDE SEQUENCE [LARGE SCALE GENOMIC DNA]</scope>
    <source>
        <strain evidence="3 4">SAORIC-696</strain>
    </source>
</reference>
<evidence type="ECO:0000256" key="1">
    <source>
        <dbReference type="ARBA" id="ARBA00022481"/>
    </source>
</evidence>
<sequence length="237" mass="25511">MKKIWIGKKRFTLIELLVVIAIIGILGSLLLPTLGQARAKARSAQCKNNLKSIVTASYMYLDDNKGYLPMSVYTGGVGGQNFTTETATYLGLDGQVGVGLSAPDYWHVENAGEPLDPPAVFQCPSKDERELGYGWNWGSAGIGTAWSTYVKLGENHHGEAVDVSQFGLGGCNGDDVDARKTYYWGRSGGGGGGTIYVSDRHNQGSNVFFMDGHVGFVSSTILFNDSLAENILFNPLN</sequence>
<keyword evidence="1" id="KW-0488">Methylation</keyword>
<proteinExistence type="predicted"/>
<dbReference type="Gene3D" id="3.30.700.10">
    <property type="entry name" value="Glycoprotein, Type 4 Pilin"/>
    <property type="match status" value="1"/>
</dbReference>
<evidence type="ECO:0000259" key="2">
    <source>
        <dbReference type="Pfam" id="PF07596"/>
    </source>
</evidence>
<gene>
    <name evidence="3" type="ORF">PQO03_05575</name>
</gene>
<feature type="domain" description="DUF1559" evidence="2">
    <location>
        <begin position="36"/>
        <end position="194"/>
    </location>
</feature>
<dbReference type="Proteomes" id="UP001214250">
    <property type="component" value="Chromosome 1"/>
</dbReference>
<dbReference type="RefSeq" id="WP_274151781.1">
    <property type="nucleotide sequence ID" value="NZ_CP117811.1"/>
</dbReference>
<organism evidence="3 4">
    <name type="scientific">Lentisphaera profundi</name>
    <dbReference type="NCBI Taxonomy" id="1658616"/>
    <lineage>
        <taxon>Bacteria</taxon>
        <taxon>Pseudomonadati</taxon>
        <taxon>Lentisphaerota</taxon>
        <taxon>Lentisphaeria</taxon>
        <taxon>Lentisphaerales</taxon>
        <taxon>Lentisphaeraceae</taxon>
        <taxon>Lentisphaera</taxon>
    </lineage>
</organism>
<dbReference type="PRINTS" id="PR00813">
    <property type="entry name" value="BCTERIALGSPG"/>
</dbReference>
<dbReference type="Pfam" id="PF07596">
    <property type="entry name" value="SBP_bac_10"/>
    <property type="match status" value="1"/>
</dbReference>
<dbReference type="InterPro" id="IPR011453">
    <property type="entry name" value="DUF1559"/>
</dbReference>
<evidence type="ECO:0000313" key="3">
    <source>
        <dbReference type="EMBL" id="WDE97419.1"/>
    </source>
</evidence>
<dbReference type="NCBIfam" id="TIGR04294">
    <property type="entry name" value="pre_pil_HX9DG"/>
    <property type="match status" value="1"/>
</dbReference>
<dbReference type="InterPro" id="IPR045584">
    <property type="entry name" value="Pilin-like"/>
</dbReference>
<dbReference type="NCBIfam" id="TIGR02532">
    <property type="entry name" value="IV_pilin_GFxxxE"/>
    <property type="match status" value="1"/>
</dbReference>
<dbReference type="InterPro" id="IPR027558">
    <property type="entry name" value="Pre_pil_HX9DG_C"/>
</dbReference>